<dbReference type="Pfam" id="PF20684">
    <property type="entry name" value="Fung_rhodopsin"/>
    <property type="match status" value="1"/>
</dbReference>
<dbReference type="GO" id="GO:0016020">
    <property type="term" value="C:membrane"/>
    <property type="evidence" value="ECO:0007669"/>
    <property type="project" value="UniProtKB-SubCell"/>
</dbReference>
<keyword evidence="4 6" id="KW-0472">Membrane</keyword>
<feature type="transmembrane region" description="Helical" evidence="6">
    <location>
        <begin position="44"/>
        <end position="61"/>
    </location>
</feature>
<evidence type="ECO:0000256" key="3">
    <source>
        <dbReference type="ARBA" id="ARBA00022989"/>
    </source>
</evidence>
<proteinExistence type="inferred from homology"/>
<dbReference type="PANTHER" id="PTHR33048:SF47">
    <property type="entry name" value="INTEGRAL MEMBRANE PROTEIN-RELATED"/>
    <property type="match status" value="1"/>
</dbReference>
<evidence type="ECO:0000313" key="9">
    <source>
        <dbReference type="Proteomes" id="UP000800039"/>
    </source>
</evidence>
<dbReference type="AlphaFoldDB" id="A0A9P4L3Y2"/>
<accession>A0A9P4L3Y2</accession>
<evidence type="ECO:0000256" key="4">
    <source>
        <dbReference type="ARBA" id="ARBA00023136"/>
    </source>
</evidence>
<dbReference type="Proteomes" id="UP000800039">
    <property type="component" value="Unassembled WGS sequence"/>
</dbReference>
<comment type="subcellular location">
    <subcellularLocation>
        <location evidence="1">Membrane</location>
        <topology evidence="1">Multi-pass membrane protein</topology>
    </subcellularLocation>
</comment>
<organism evidence="8 9">
    <name type="scientific">Cucurbitaria berberidis CBS 394.84</name>
    <dbReference type="NCBI Taxonomy" id="1168544"/>
    <lineage>
        <taxon>Eukaryota</taxon>
        <taxon>Fungi</taxon>
        <taxon>Dikarya</taxon>
        <taxon>Ascomycota</taxon>
        <taxon>Pezizomycotina</taxon>
        <taxon>Dothideomycetes</taxon>
        <taxon>Pleosporomycetidae</taxon>
        <taxon>Pleosporales</taxon>
        <taxon>Pleosporineae</taxon>
        <taxon>Cucurbitariaceae</taxon>
        <taxon>Cucurbitaria</taxon>
    </lineage>
</organism>
<keyword evidence="3 6" id="KW-1133">Transmembrane helix</keyword>
<dbReference type="RefSeq" id="XP_040783320.1">
    <property type="nucleotide sequence ID" value="XM_040934216.1"/>
</dbReference>
<dbReference type="GeneID" id="63851467"/>
<evidence type="ECO:0000256" key="2">
    <source>
        <dbReference type="ARBA" id="ARBA00022692"/>
    </source>
</evidence>
<comment type="similarity">
    <text evidence="5">Belongs to the SAT4 family.</text>
</comment>
<dbReference type="PANTHER" id="PTHR33048">
    <property type="entry name" value="PTH11-LIKE INTEGRAL MEMBRANE PROTEIN (AFU_ORTHOLOGUE AFUA_5G11245)"/>
    <property type="match status" value="1"/>
</dbReference>
<feature type="transmembrane region" description="Helical" evidence="6">
    <location>
        <begin position="73"/>
        <end position="94"/>
    </location>
</feature>
<evidence type="ECO:0000313" key="8">
    <source>
        <dbReference type="EMBL" id="KAF1840757.1"/>
    </source>
</evidence>
<evidence type="ECO:0000256" key="1">
    <source>
        <dbReference type="ARBA" id="ARBA00004141"/>
    </source>
</evidence>
<evidence type="ECO:0000259" key="7">
    <source>
        <dbReference type="Pfam" id="PF20684"/>
    </source>
</evidence>
<dbReference type="EMBL" id="ML976619">
    <property type="protein sequence ID" value="KAF1840757.1"/>
    <property type="molecule type" value="Genomic_DNA"/>
</dbReference>
<dbReference type="OrthoDB" id="10017208at2759"/>
<feature type="domain" description="Rhodopsin" evidence="7">
    <location>
        <begin position="2"/>
        <end position="133"/>
    </location>
</feature>
<evidence type="ECO:0000256" key="6">
    <source>
        <dbReference type="SAM" id="Phobius"/>
    </source>
</evidence>
<evidence type="ECO:0000256" key="5">
    <source>
        <dbReference type="ARBA" id="ARBA00038359"/>
    </source>
</evidence>
<dbReference type="InterPro" id="IPR049326">
    <property type="entry name" value="Rhodopsin_dom_fungi"/>
</dbReference>
<keyword evidence="9" id="KW-1185">Reference proteome</keyword>
<dbReference type="InterPro" id="IPR052337">
    <property type="entry name" value="SAT4-like"/>
</dbReference>
<reference evidence="8" key="1">
    <citation type="submission" date="2020-01" db="EMBL/GenBank/DDBJ databases">
        <authorList>
            <consortium name="DOE Joint Genome Institute"/>
            <person name="Haridas S."/>
            <person name="Albert R."/>
            <person name="Binder M."/>
            <person name="Bloem J."/>
            <person name="Labutti K."/>
            <person name="Salamov A."/>
            <person name="Andreopoulos B."/>
            <person name="Baker S.E."/>
            <person name="Barry K."/>
            <person name="Bills G."/>
            <person name="Bluhm B.H."/>
            <person name="Cannon C."/>
            <person name="Castanera R."/>
            <person name="Culley D.E."/>
            <person name="Daum C."/>
            <person name="Ezra D."/>
            <person name="Gonzalez J.B."/>
            <person name="Henrissat B."/>
            <person name="Kuo A."/>
            <person name="Liang C."/>
            <person name="Lipzen A."/>
            <person name="Lutzoni F."/>
            <person name="Magnuson J."/>
            <person name="Mondo S."/>
            <person name="Nolan M."/>
            <person name="Ohm R."/>
            <person name="Pangilinan J."/>
            <person name="Park H.-J."/>
            <person name="Ramirez L."/>
            <person name="Alfaro M."/>
            <person name="Sun H."/>
            <person name="Tritt A."/>
            <person name="Yoshinaga Y."/>
            <person name="Zwiers L.-H."/>
            <person name="Turgeon B.G."/>
            <person name="Goodwin S.B."/>
            <person name="Spatafora J.W."/>
            <person name="Crous P.W."/>
            <person name="Grigoriev I.V."/>
        </authorList>
    </citation>
    <scope>NUCLEOTIDE SEQUENCE</scope>
    <source>
        <strain evidence="8">CBS 394.84</strain>
    </source>
</reference>
<gene>
    <name evidence="8" type="ORF">K460DRAFT_370718</name>
</gene>
<feature type="transmembrane region" description="Helical" evidence="6">
    <location>
        <begin position="5"/>
        <end position="24"/>
    </location>
</feature>
<feature type="transmembrane region" description="Helical" evidence="6">
    <location>
        <begin position="106"/>
        <end position="129"/>
    </location>
</feature>
<sequence length="220" mass="24373">MVSIWYIIILFMTIFLCTPIAANWDLTVTGKCLDRWDLNRAAPVPWVVTDFVVLLAPLPWLKRLNIRYAEKVALIGLFLLGSFTCIVSAIRYGQIFLIKEDATWDIYNLGILSTIEASVTVLCTSLIASKPAIVAVVPKAWQKRFNDYLATHSRSANSWTPRIFHGLPQHAVDSGTLVKANSGSVGKTSGERTLASKPSRLEFVTSVEMTDVSRTAEKAV</sequence>
<comment type="caution">
    <text evidence="8">The sequence shown here is derived from an EMBL/GenBank/DDBJ whole genome shotgun (WGS) entry which is preliminary data.</text>
</comment>
<keyword evidence="2 6" id="KW-0812">Transmembrane</keyword>
<protein>
    <recommendedName>
        <fullName evidence="7">Rhodopsin domain-containing protein</fullName>
    </recommendedName>
</protein>
<name>A0A9P4L3Y2_9PLEO</name>